<feature type="chain" id="PRO_5015556450" description="DUF4177 domain-containing protein" evidence="1">
    <location>
        <begin position="23"/>
        <end position="97"/>
    </location>
</feature>
<proteinExistence type="predicted"/>
<keyword evidence="3" id="KW-1185">Reference proteome</keyword>
<comment type="caution">
    <text evidence="2">The sequence shown here is derived from an EMBL/GenBank/DDBJ whole genome shotgun (WGS) entry which is preliminary data.</text>
</comment>
<evidence type="ECO:0008006" key="4">
    <source>
        <dbReference type="Google" id="ProtNLM"/>
    </source>
</evidence>
<evidence type="ECO:0000256" key="1">
    <source>
        <dbReference type="SAM" id="SignalP"/>
    </source>
</evidence>
<dbReference type="OrthoDB" id="7745874at2"/>
<gene>
    <name evidence="2" type="ORF">DDE20_12730</name>
</gene>
<evidence type="ECO:0000313" key="3">
    <source>
        <dbReference type="Proteomes" id="UP000245911"/>
    </source>
</evidence>
<protein>
    <recommendedName>
        <fullName evidence="4">DUF4177 domain-containing protein</fullName>
    </recommendedName>
</protein>
<reference evidence="2 3" key="1">
    <citation type="submission" date="2018-04" db="EMBL/GenBank/DDBJ databases">
        <title>Pararhodobacter oceanense sp. nov., isolated from marine intertidal sediment.</title>
        <authorList>
            <person name="Wang X.-L."/>
            <person name="Du Z.-J."/>
        </authorList>
    </citation>
    <scope>NUCLEOTIDE SEQUENCE [LARGE SCALE GENOMIC DNA]</scope>
    <source>
        <strain evidence="2 3">AM505</strain>
    </source>
</reference>
<feature type="signal peptide" evidence="1">
    <location>
        <begin position="1"/>
        <end position="22"/>
    </location>
</feature>
<dbReference type="Proteomes" id="UP000245911">
    <property type="component" value="Unassembled WGS sequence"/>
</dbReference>
<evidence type="ECO:0000313" key="2">
    <source>
        <dbReference type="EMBL" id="PVH28431.1"/>
    </source>
</evidence>
<name>A0A2T8HSK6_9RHOB</name>
<keyword evidence="1" id="KW-0732">Signal</keyword>
<dbReference type="EMBL" id="QDKM01000005">
    <property type="protein sequence ID" value="PVH28431.1"/>
    <property type="molecule type" value="Genomic_DNA"/>
</dbReference>
<organism evidence="2 3">
    <name type="scientific">Pararhodobacter oceanensis</name>
    <dbReference type="NCBI Taxonomy" id="2172121"/>
    <lineage>
        <taxon>Bacteria</taxon>
        <taxon>Pseudomonadati</taxon>
        <taxon>Pseudomonadota</taxon>
        <taxon>Alphaproteobacteria</taxon>
        <taxon>Rhodobacterales</taxon>
        <taxon>Paracoccaceae</taxon>
        <taxon>Pararhodobacter</taxon>
    </lineage>
</organism>
<sequence>MKFRPFLLTLGASLMLALPASAQCYAEYRAQQIGAVIFHTGVATISDAACGNNAAAYNELVGRLQRNGWTLANVSSTFREDGLASRRSRAGQYYLRY</sequence>
<dbReference type="RefSeq" id="WP_116558883.1">
    <property type="nucleotide sequence ID" value="NZ_JBLWXM010000020.1"/>
</dbReference>
<dbReference type="AlphaFoldDB" id="A0A2T8HSK6"/>
<accession>A0A2T8HSK6</accession>